<name>A0A2X0LI36_9BASI</name>
<dbReference type="AlphaFoldDB" id="A0A2X0LI36"/>
<reference evidence="2" key="1">
    <citation type="submission" date="2016-10" db="EMBL/GenBank/DDBJ databases">
        <authorList>
            <person name="Jeantristanb JTB J.-T."/>
            <person name="Ricardo R."/>
        </authorList>
    </citation>
    <scope>NUCLEOTIDE SEQUENCE [LARGE SCALE GENOMIC DNA]</scope>
</reference>
<evidence type="ECO:0000313" key="2">
    <source>
        <dbReference type="Proteomes" id="UP000249723"/>
    </source>
</evidence>
<sequence length="120" mass="13322">MCATIFQPHKPIKSEASALEKAKRVMYGRFGAPDDKEKKKQGAAGGAIAKGNVNADRHMRRVNATDDRTLEKLKKRQRKIARVVVVVIACMTGETMYLERNSQTKVCMGVCMNSTAYCNV</sequence>
<dbReference type="EMBL" id="FMWP01000016">
    <property type="protein sequence ID" value="SCZ91690.1"/>
    <property type="molecule type" value="Genomic_DNA"/>
</dbReference>
<evidence type="ECO:0000313" key="1">
    <source>
        <dbReference type="EMBL" id="SCZ91690.1"/>
    </source>
</evidence>
<accession>A0A2X0LI36</accession>
<keyword evidence="2" id="KW-1185">Reference proteome</keyword>
<organism evidence="1 2">
    <name type="scientific">Microbotryum saponariae</name>
    <dbReference type="NCBI Taxonomy" id="289078"/>
    <lineage>
        <taxon>Eukaryota</taxon>
        <taxon>Fungi</taxon>
        <taxon>Dikarya</taxon>
        <taxon>Basidiomycota</taxon>
        <taxon>Pucciniomycotina</taxon>
        <taxon>Microbotryomycetes</taxon>
        <taxon>Microbotryales</taxon>
        <taxon>Microbotryaceae</taxon>
        <taxon>Microbotryum</taxon>
    </lineage>
</organism>
<dbReference type="STRING" id="289078.A0A2X0LI36"/>
<proteinExistence type="predicted"/>
<protein>
    <submittedName>
        <fullName evidence="1">BZ3500_MvSof-1268-A1-R1_Chr5-1g07608 protein</fullName>
    </submittedName>
</protein>
<dbReference type="Proteomes" id="UP000249723">
    <property type="component" value="Unassembled WGS sequence"/>
</dbReference>
<gene>
    <name evidence="1" type="ORF">BZ3500_MVSOF-1268-A1-R1_CHR5-1G07608</name>
</gene>